<dbReference type="AlphaFoldDB" id="Q13HA0"/>
<dbReference type="KEGG" id="bxe:Bxe_C0641"/>
<accession>Q13HA0</accession>
<dbReference type="PANTHER" id="PTHR37017:SF11">
    <property type="entry name" value="ESTERASE_LIPASE_THIOESTERASE DOMAIN-CONTAINING PROTEIN"/>
    <property type="match status" value="1"/>
</dbReference>
<sequence length="261" mass="27939">MRPAARAGRLSHGTPRVTDQPIIVLVHGGQHRRTCWDPTVAALNTLNPHAPVLAVDLPGHGNEPGDLARLTIAQCVESVLAQINASRASSGAKSVVLVGHSLAGITLPGVAAKLGTALKRMIFVACCIPPNGQCVLDTLGPPMNFIAKRAARREAVSAPLPAFVASWVFGNGMTRDQKQQVIRGLCAESTKVTTEPVDRSMLPDVPRSWVLTKRDRALRPDLQRRFIANLGGVDEVIELDTCHDAMISEPVELAQIILGRC</sequence>
<reference evidence="2 3" key="1">
    <citation type="journal article" date="2006" name="Proc. Natl. Acad. Sci. U.S.A.">
        <title>Burkholderia xenovorans LB400 harbors a multi-replicon, 9.73-Mbp genome shaped for versatility.</title>
        <authorList>
            <person name="Chain P.S."/>
            <person name="Denef V.J."/>
            <person name="Konstantinidis K.T."/>
            <person name="Vergez L.M."/>
            <person name="Agullo L."/>
            <person name="Reyes V.L."/>
            <person name="Hauser L."/>
            <person name="Cordova M."/>
            <person name="Gomez L."/>
            <person name="Gonzalez M."/>
            <person name="Land M."/>
            <person name="Lao V."/>
            <person name="Larimer F."/>
            <person name="LiPuma J.J."/>
            <person name="Mahenthiralingam E."/>
            <person name="Malfatti S.A."/>
            <person name="Marx C.J."/>
            <person name="Parnell J.J."/>
            <person name="Ramette A."/>
            <person name="Richardson P."/>
            <person name="Seeger M."/>
            <person name="Smith D."/>
            <person name="Spilker T."/>
            <person name="Sul W.J."/>
            <person name="Tsoi T.V."/>
            <person name="Ulrich L.E."/>
            <person name="Zhulin I.B."/>
            <person name="Tiedje J.M."/>
        </authorList>
    </citation>
    <scope>NUCLEOTIDE SEQUENCE [LARGE SCALE GENOMIC DNA]</scope>
    <source>
        <strain evidence="2 3">LB400</strain>
    </source>
</reference>
<evidence type="ECO:0000259" key="1">
    <source>
        <dbReference type="Pfam" id="PF12697"/>
    </source>
</evidence>
<dbReference type="Gene3D" id="3.40.50.1820">
    <property type="entry name" value="alpha/beta hydrolase"/>
    <property type="match status" value="1"/>
</dbReference>
<name>Q13HA0_PARXL</name>
<feature type="domain" description="AB hydrolase-1" evidence="1">
    <location>
        <begin position="23"/>
        <end position="255"/>
    </location>
</feature>
<protein>
    <recommendedName>
        <fullName evidence="1">AB hydrolase-1 domain-containing protein</fullName>
    </recommendedName>
</protein>
<dbReference type="Pfam" id="PF12697">
    <property type="entry name" value="Abhydrolase_6"/>
    <property type="match status" value="1"/>
</dbReference>
<evidence type="ECO:0000313" key="2">
    <source>
        <dbReference type="EMBL" id="ABE36539.1"/>
    </source>
</evidence>
<dbReference type="SUPFAM" id="SSF53474">
    <property type="entry name" value="alpha/beta-Hydrolases"/>
    <property type="match status" value="1"/>
</dbReference>
<dbReference type="ESTHER" id="burxl-q13ha0">
    <property type="family name" value="HNLyase_Bact"/>
</dbReference>
<evidence type="ECO:0000313" key="3">
    <source>
        <dbReference type="Proteomes" id="UP000001817"/>
    </source>
</evidence>
<dbReference type="EMBL" id="CP000272">
    <property type="protein sequence ID" value="ABE36539.1"/>
    <property type="molecule type" value="Genomic_DNA"/>
</dbReference>
<dbReference type="InterPro" id="IPR052897">
    <property type="entry name" value="Sec-Metab_Biosynth_Hydrolase"/>
</dbReference>
<dbReference type="InterPro" id="IPR000073">
    <property type="entry name" value="AB_hydrolase_1"/>
</dbReference>
<dbReference type="PATRIC" id="fig|266265.5.peg.8403"/>
<proteinExistence type="predicted"/>
<dbReference type="STRING" id="266265.Bxe_C0641"/>
<dbReference type="OrthoDB" id="9112061at2"/>
<dbReference type="InterPro" id="IPR029058">
    <property type="entry name" value="AB_hydrolase_fold"/>
</dbReference>
<dbReference type="PANTHER" id="PTHR37017">
    <property type="entry name" value="AB HYDROLASE-1 DOMAIN-CONTAINING PROTEIN-RELATED"/>
    <property type="match status" value="1"/>
</dbReference>
<organism evidence="2 3">
    <name type="scientific">Paraburkholderia xenovorans (strain LB400)</name>
    <dbReference type="NCBI Taxonomy" id="266265"/>
    <lineage>
        <taxon>Bacteria</taxon>
        <taxon>Pseudomonadati</taxon>
        <taxon>Pseudomonadota</taxon>
        <taxon>Betaproteobacteria</taxon>
        <taxon>Burkholderiales</taxon>
        <taxon>Burkholderiaceae</taxon>
        <taxon>Paraburkholderia</taxon>
    </lineage>
</organism>
<keyword evidence="3" id="KW-1185">Reference proteome</keyword>
<dbReference type="Proteomes" id="UP000001817">
    <property type="component" value="Chromosome 3"/>
</dbReference>
<dbReference type="eggNOG" id="COG2267">
    <property type="taxonomic scope" value="Bacteria"/>
</dbReference>
<gene>
    <name evidence="2" type="ORF">Bxe_C0641</name>
</gene>